<organism evidence="1 2">
    <name type="scientific">Nibrella viscosa</name>
    <dbReference type="NCBI Taxonomy" id="1084524"/>
    <lineage>
        <taxon>Bacteria</taxon>
        <taxon>Pseudomonadati</taxon>
        <taxon>Bacteroidota</taxon>
        <taxon>Cytophagia</taxon>
        <taxon>Cytophagales</taxon>
        <taxon>Spirosomataceae</taxon>
        <taxon>Nibrella</taxon>
    </lineage>
</organism>
<dbReference type="PANTHER" id="PTHR38471">
    <property type="entry name" value="FOUR HELIX BUNDLE PROTEIN"/>
    <property type="match status" value="1"/>
</dbReference>
<dbReference type="EMBL" id="BAABHB010000010">
    <property type="protein sequence ID" value="GAA4413323.1"/>
    <property type="molecule type" value="Genomic_DNA"/>
</dbReference>
<accession>A0ABP8KQD2</accession>
<keyword evidence="2" id="KW-1185">Reference proteome</keyword>
<dbReference type="SUPFAM" id="SSF158446">
    <property type="entry name" value="IVS-encoded protein-like"/>
    <property type="match status" value="1"/>
</dbReference>
<dbReference type="InterPro" id="IPR036583">
    <property type="entry name" value="23S_rRNA_IVS_sf"/>
</dbReference>
<dbReference type="RefSeq" id="WP_345269883.1">
    <property type="nucleotide sequence ID" value="NZ_BAABHB010000010.1"/>
</dbReference>
<proteinExistence type="predicted"/>
<evidence type="ECO:0000313" key="1">
    <source>
        <dbReference type="EMBL" id="GAA4413323.1"/>
    </source>
</evidence>
<dbReference type="CDD" id="cd16377">
    <property type="entry name" value="23S_rRNA_IVP_like"/>
    <property type="match status" value="1"/>
</dbReference>
<dbReference type="NCBIfam" id="TIGR02436">
    <property type="entry name" value="four helix bundle protein"/>
    <property type="match status" value="1"/>
</dbReference>
<dbReference type="Pfam" id="PF05635">
    <property type="entry name" value="23S_rRNA_IVP"/>
    <property type="match status" value="1"/>
</dbReference>
<dbReference type="InterPro" id="IPR012657">
    <property type="entry name" value="23S_rRNA-intervening_sequence"/>
</dbReference>
<dbReference type="PANTHER" id="PTHR38471:SF2">
    <property type="entry name" value="FOUR HELIX BUNDLE PROTEIN"/>
    <property type="match status" value="1"/>
</dbReference>
<reference evidence="2" key="1">
    <citation type="journal article" date="2019" name="Int. J. Syst. Evol. Microbiol.">
        <title>The Global Catalogue of Microorganisms (GCM) 10K type strain sequencing project: providing services to taxonomists for standard genome sequencing and annotation.</title>
        <authorList>
            <consortium name="The Broad Institute Genomics Platform"/>
            <consortium name="The Broad Institute Genome Sequencing Center for Infectious Disease"/>
            <person name="Wu L."/>
            <person name="Ma J."/>
        </authorList>
    </citation>
    <scope>NUCLEOTIDE SEQUENCE [LARGE SCALE GENOMIC DNA]</scope>
    <source>
        <strain evidence="2">JCM 17925</strain>
    </source>
</reference>
<gene>
    <name evidence="1" type="ORF">GCM10023187_41470</name>
</gene>
<name>A0ABP8KQD2_9BACT</name>
<dbReference type="Gene3D" id="1.20.1440.60">
    <property type="entry name" value="23S rRNA-intervening sequence"/>
    <property type="match status" value="1"/>
</dbReference>
<protein>
    <submittedName>
        <fullName evidence="1">Four helix bundle protein</fullName>
    </submittedName>
</protein>
<sequence length="116" mass="13250">MKVVRFEDLIAWQKAQDLASLIYEKFYGSREYGFKDQIFRASVSVSNNIAEGFERNTDTDFARFLHISKGSDAEVKSMLYLAKRLKFIGNNDFTDGLALCNEIGKILNALINSIKR</sequence>
<comment type="caution">
    <text evidence="1">The sequence shown here is derived from an EMBL/GenBank/DDBJ whole genome shotgun (WGS) entry which is preliminary data.</text>
</comment>
<dbReference type="Proteomes" id="UP001500936">
    <property type="component" value="Unassembled WGS sequence"/>
</dbReference>
<evidence type="ECO:0000313" key="2">
    <source>
        <dbReference type="Proteomes" id="UP001500936"/>
    </source>
</evidence>